<comment type="similarity">
    <text evidence="1">Belongs to the mycobacterial PPE family.</text>
</comment>
<dbReference type="InterPro" id="IPR000030">
    <property type="entry name" value="PPE_dom"/>
</dbReference>
<protein>
    <recommendedName>
        <fullName evidence="2">PPE domain-containing protein</fullName>
    </recommendedName>
</protein>
<dbReference type="Gene3D" id="1.20.1260.20">
    <property type="entry name" value="PPE superfamily"/>
    <property type="match status" value="1"/>
</dbReference>
<sequence>MDFGTLPPEVNTARMYSGPGAGPLLTAAATWQRLADHLRDAATNYLILAGLLDGLRGPAAVQLGDSTAPYVRWLHATAALAEQTAARAGAAADAYEWALAATVPPETIAANRSLRTSMVARNRLGHHTPAIAAAEGHYDQMWAQDAAAMYAYAAAAAQASTLTPFTSPPAADDDDEVIAAGAELVSMLPAALNGLSSPSVGGAAATAGRGRRAAVLAHVGRGVSVGGLSVPQAWWPAAGVAPARRGGGAPLTHSGL</sequence>
<name>A0A7I7NUB5_9MYCO</name>
<dbReference type="AlphaFoldDB" id="A0A7I7NUB5"/>
<dbReference type="Pfam" id="PF00823">
    <property type="entry name" value="PPE"/>
    <property type="match status" value="1"/>
</dbReference>
<evidence type="ECO:0000256" key="1">
    <source>
        <dbReference type="ARBA" id="ARBA00010652"/>
    </source>
</evidence>
<keyword evidence="4" id="KW-1185">Reference proteome</keyword>
<dbReference type="RefSeq" id="WP_163675429.1">
    <property type="nucleotide sequence ID" value="NZ_AP022582.1"/>
</dbReference>
<dbReference type="EMBL" id="AP022582">
    <property type="protein sequence ID" value="BBX99998.1"/>
    <property type="molecule type" value="Genomic_DNA"/>
</dbReference>
<dbReference type="InterPro" id="IPR038332">
    <property type="entry name" value="PPE_sf"/>
</dbReference>
<evidence type="ECO:0000313" key="4">
    <source>
        <dbReference type="Proteomes" id="UP000466632"/>
    </source>
</evidence>
<proteinExistence type="inferred from homology"/>
<dbReference type="SUPFAM" id="SSF140459">
    <property type="entry name" value="PE/PPE dimer-like"/>
    <property type="match status" value="1"/>
</dbReference>
<organism evidence="3 4">
    <name type="scientific">Mycobacterium seoulense</name>
    <dbReference type="NCBI Taxonomy" id="386911"/>
    <lineage>
        <taxon>Bacteria</taxon>
        <taxon>Bacillati</taxon>
        <taxon>Actinomycetota</taxon>
        <taxon>Actinomycetes</taxon>
        <taxon>Mycobacteriales</taxon>
        <taxon>Mycobacteriaceae</taxon>
        <taxon>Mycobacterium</taxon>
    </lineage>
</organism>
<reference evidence="3 4" key="1">
    <citation type="journal article" date="2019" name="Emerg. Microbes Infect.">
        <title>Comprehensive subspecies identification of 175 nontuberculous mycobacteria species based on 7547 genomic profiles.</title>
        <authorList>
            <person name="Matsumoto Y."/>
            <person name="Kinjo T."/>
            <person name="Motooka D."/>
            <person name="Nabeya D."/>
            <person name="Jung N."/>
            <person name="Uechi K."/>
            <person name="Horii T."/>
            <person name="Iida T."/>
            <person name="Fujita J."/>
            <person name="Nakamura S."/>
        </authorList>
    </citation>
    <scope>NUCLEOTIDE SEQUENCE [LARGE SCALE GENOMIC DNA]</scope>
    <source>
        <strain evidence="3 4">JCM 16018</strain>
    </source>
</reference>
<dbReference type="PANTHER" id="PTHR46766:SF1">
    <property type="entry name" value="GLUTAMINE-RICH PROTEIN 2"/>
    <property type="match status" value="1"/>
</dbReference>
<evidence type="ECO:0000259" key="2">
    <source>
        <dbReference type="Pfam" id="PF00823"/>
    </source>
</evidence>
<accession>A0A7I7NUB5</accession>
<dbReference type="Proteomes" id="UP000466632">
    <property type="component" value="Chromosome"/>
</dbReference>
<feature type="domain" description="PPE" evidence="2">
    <location>
        <begin position="2"/>
        <end position="162"/>
    </location>
</feature>
<gene>
    <name evidence="3" type="ORF">MSEO_04980</name>
</gene>
<evidence type="ECO:0000313" key="3">
    <source>
        <dbReference type="EMBL" id="BBX99998.1"/>
    </source>
</evidence>
<dbReference type="KEGG" id="mseo:MSEO_04980"/>
<dbReference type="PANTHER" id="PTHR46766">
    <property type="entry name" value="GLUTAMINE-RICH PROTEIN 2"/>
    <property type="match status" value="1"/>
</dbReference>
<dbReference type="GO" id="GO:0052572">
    <property type="term" value="P:response to host immune response"/>
    <property type="evidence" value="ECO:0007669"/>
    <property type="project" value="TreeGrafter"/>
</dbReference>